<name>A0A9X2FMS4_9LACO</name>
<feature type="transmembrane region" description="Helical" evidence="1">
    <location>
        <begin position="312"/>
        <end position="332"/>
    </location>
</feature>
<protein>
    <recommendedName>
        <fullName evidence="4">YfhO family protein</fullName>
    </recommendedName>
</protein>
<dbReference type="EMBL" id="JAIULA010000013">
    <property type="protein sequence ID" value="MCP0887198.1"/>
    <property type="molecule type" value="Genomic_DNA"/>
</dbReference>
<evidence type="ECO:0000313" key="2">
    <source>
        <dbReference type="EMBL" id="MCP0887198.1"/>
    </source>
</evidence>
<evidence type="ECO:0008006" key="4">
    <source>
        <dbReference type="Google" id="ProtNLM"/>
    </source>
</evidence>
<accession>A0A9X2FMS4</accession>
<dbReference type="AlphaFoldDB" id="A0A9X2FMS4"/>
<feature type="transmembrane region" description="Helical" evidence="1">
    <location>
        <begin position="347"/>
        <end position="367"/>
    </location>
</feature>
<feature type="transmembrane region" description="Helical" evidence="1">
    <location>
        <begin position="66"/>
        <end position="89"/>
    </location>
</feature>
<sequence>MTKKHIRKWSMMYIILLFIIIAIITTIPAFLGGYFKVTYDGGVHLTRWEAVYQALKHGKLPSMVNFIGFQGISSAYTGLYPWITSLIFILPRFIFSADPVIALFCGFIILNVLTQASAYILMREFTANKLVNLVGVMFYQFSAYHMGVMFARNAMGESIAYAILPMILTGVIRIWRYEKWSWLILGLAMGALINTHILSVLIVCTLIFIVEIIRIVARKFKWYELQSFGLAGITAVLTSLYTITNILTLYLSNKDLNTPGHGLVAVDGWQVLQALFNNSIEDKPAIFNIGLIETGMLLFLVVMMLVRKSGNWRYWTATSFGIFFCTLNWLPLQKSLFINSFFGNIQFLGRMLAFVSLFLAVSVTLFLEENNVLINNKIVVPVLFVPLILMNISATYNYHITKNDDPTRYYISTERQYNKLVNKQATGGDYVVNYSQIKGSIYKLTNVKKISNYDSLSFNFKNTSKTNRKHNFLLIVYKGLNYQVNVNDKKAKVTAPLLKVALKSGMNHIKISLSASLREYITFGVMILSNIAALWILIFKKRSNKLCNKKEFFKKQH</sequence>
<dbReference type="RefSeq" id="WP_253360854.1">
    <property type="nucleotide sequence ID" value="NZ_JAIULA010000013.1"/>
</dbReference>
<feature type="transmembrane region" description="Helical" evidence="1">
    <location>
        <begin position="133"/>
        <end position="151"/>
    </location>
</feature>
<feature type="transmembrane region" description="Helical" evidence="1">
    <location>
        <begin position="230"/>
        <end position="251"/>
    </location>
</feature>
<feature type="transmembrane region" description="Helical" evidence="1">
    <location>
        <begin position="520"/>
        <end position="539"/>
    </location>
</feature>
<evidence type="ECO:0000256" key="1">
    <source>
        <dbReference type="SAM" id="Phobius"/>
    </source>
</evidence>
<feature type="transmembrane region" description="Helical" evidence="1">
    <location>
        <begin position="379"/>
        <end position="398"/>
    </location>
</feature>
<feature type="transmembrane region" description="Helical" evidence="1">
    <location>
        <begin position="12"/>
        <end position="35"/>
    </location>
</feature>
<keyword evidence="3" id="KW-1185">Reference proteome</keyword>
<reference evidence="2 3" key="1">
    <citation type="journal article" date="2023" name="Int. J. Syst. Evol. Microbiol.">
        <title>Ligilactobacillus ubinensis sp. nov., a novel species isolated from the wild ferment of a durian fruit (Durio zibethinus).</title>
        <authorList>
            <person name="Heng Y.C."/>
            <person name="Menon N."/>
            <person name="Chen B."/>
            <person name="Loo B.Z.L."/>
            <person name="Wong G.W.J."/>
            <person name="Lim A.C.H."/>
            <person name="Silvaraju S."/>
            <person name="Kittelmann S."/>
        </authorList>
    </citation>
    <scope>NUCLEOTIDE SEQUENCE [LARGE SCALE GENOMIC DNA]</scope>
    <source>
        <strain evidence="2 3">WILCCON 0076</strain>
    </source>
</reference>
<feature type="transmembrane region" description="Helical" evidence="1">
    <location>
        <begin position="101"/>
        <end position="121"/>
    </location>
</feature>
<feature type="transmembrane region" description="Helical" evidence="1">
    <location>
        <begin position="285"/>
        <end position="305"/>
    </location>
</feature>
<proteinExistence type="predicted"/>
<organism evidence="2 3">
    <name type="scientific">Ligilactobacillus ubinensis</name>
    <dbReference type="NCBI Taxonomy" id="2876789"/>
    <lineage>
        <taxon>Bacteria</taxon>
        <taxon>Bacillati</taxon>
        <taxon>Bacillota</taxon>
        <taxon>Bacilli</taxon>
        <taxon>Lactobacillales</taxon>
        <taxon>Lactobacillaceae</taxon>
        <taxon>Ligilactobacillus</taxon>
    </lineage>
</organism>
<gene>
    <name evidence="2" type="ORF">LB941_07605</name>
</gene>
<feature type="transmembrane region" description="Helical" evidence="1">
    <location>
        <begin position="182"/>
        <end position="209"/>
    </location>
</feature>
<keyword evidence="1" id="KW-0472">Membrane</keyword>
<dbReference type="Proteomes" id="UP001139006">
    <property type="component" value="Unassembled WGS sequence"/>
</dbReference>
<feature type="transmembrane region" description="Helical" evidence="1">
    <location>
        <begin position="158"/>
        <end position="176"/>
    </location>
</feature>
<comment type="caution">
    <text evidence="2">The sequence shown here is derived from an EMBL/GenBank/DDBJ whole genome shotgun (WGS) entry which is preliminary data.</text>
</comment>
<keyword evidence="1" id="KW-1133">Transmembrane helix</keyword>
<evidence type="ECO:0000313" key="3">
    <source>
        <dbReference type="Proteomes" id="UP001139006"/>
    </source>
</evidence>
<keyword evidence="1" id="KW-0812">Transmembrane</keyword>